<dbReference type="Pfam" id="PF03704">
    <property type="entry name" value="BTAD"/>
    <property type="match status" value="1"/>
</dbReference>
<accession>A0ABQ4A6J8</accession>
<feature type="domain" description="HTH cro/C1-type" evidence="5">
    <location>
        <begin position="2"/>
        <end position="57"/>
    </location>
</feature>
<feature type="region of interest" description="Disordered" evidence="4">
    <location>
        <begin position="794"/>
        <end position="823"/>
    </location>
</feature>
<dbReference type="InterPro" id="IPR027417">
    <property type="entry name" value="P-loop_NTPase"/>
</dbReference>
<dbReference type="Pfam" id="PF01381">
    <property type="entry name" value="HTH_3"/>
    <property type="match status" value="1"/>
</dbReference>
<organism evidence="6 7">
    <name type="scientific">Winogradskya humida</name>
    <dbReference type="NCBI Taxonomy" id="113566"/>
    <lineage>
        <taxon>Bacteria</taxon>
        <taxon>Bacillati</taxon>
        <taxon>Actinomycetota</taxon>
        <taxon>Actinomycetes</taxon>
        <taxon>Micromonosporales</taxon>
        <taxon>Micromonosporaceae</taxon>
        <taxon>Winogradskya</taxon>
    </lineage>
</organism>
<dbReference type="InterPro" id="IPR005158">
    <property type="entry name" value="BTAD"/>
</dbReference>
<dbReference type="InterPro" id="IPR011990">
    <property type="entry name" value="TPR-like_helical_dom_sf"/>
</dbReference>
<gene>
    <name evidence="6" type="ORF">Ahu01nite_095810</name>
</gene>
<reference evidence="6 7" key="1">
    <citation type="submission" date="2021-01" db="EMBL/GenBank/DDBJ databases">
        <title>Whole genome shotgun sequence of Actinoplanes humidus NBRC 14915.</title>
        <authorList>
            <person name="Komaki H."/>
            <person name="Tamura T."/>
        </authorList>
    </citation>
    <scope>NUCLEOTIDE SEQUENCE [LARGE SCALE GENOMIC DNA]</scope>
    <source>
        <strain evidence="6 7">NBRC 14915</strain>
    </source>
</reference>
<keyword evidence="1" id="KW-0805">Transcription regulation</keyword>
<dbReference type="Gene3D" id="1.25.40.10">
    <property type="entry name" value="Tetratricopeptide repeat domain"/>
    <property type="match status" value="3"/>
</dbReference>
<keyword evidence="2" id="KW-0804">Transcription</keyword>
<evidence type="ECO:0000256" key="1">
    <source>
        <dbReference type="ARBA" id="ARBA00023015"/>
    </source>
</evidence>
<proteinExistence type="predicted"/>
<keyword evidence="3" id="KW-0802">TPR repeat</keyword>
<dbReference type="SMART" id="SM00530">
    <property type="entry name" value="HTH_XRE"/>
    <property type="match status" value="1"/>
</dbReference>
<dbReference type="SUPFAM" id="SSF47413">
    <property type="entry name" value="lambda repressor-like DNA-binding domains"/>
    <property type="match status" value="1"/>
</dbReference>
<dbReference type="Gene3D" id="1.10.10.10">
    <property type="entry name" value="Winged helix-like DNA-binding domain superfamily/Winged helix DNA-binding domain"/>
    <property type="match status" value="1"/>
</dbReference>
<dbReference type="InterPro" id="IPR051677">
    <property type="entry name" value="AfsR-DnrI-RedD_regulator"/>
</dbReference>
<dbReference type="Gene3D" id="1.10.260.40">
    <property type="entry name" value="lambda repressor-like DNA-binding domains"/>
    <property type="match status" value="1"/>
</dbReference>
<dbReference type="SMART" id="SM01043">
    <property type="entry name" value="BTAD"/>
    <property type="match status" value="1"/>
</dbReference>
<sequence length="823" mass="87017">MILAYRQRLGLTQQQLAGRSGLSARMVRDLESNRVTTPRPRSLRQLAAALELSAEEIAGLGPPVLRVGVLGPLTVTRGGQRVTVENAEARRMLARLALHTNAFLPFDEAPGKDVESARELSRQLGAEALHVKEDGCLLHIDRGSVDATRFIDLLEAGDVAEALRCWRGPIAAELSGDPLAKDLGRRRVAAAIACARADGTGAHRDLIAEVAAAEPLHEPLHAELMLALGRAGDRAAALRAYATISRRLATELDVTPGDRLAAAYRQLSDPLRAWVTPAQLPRVPEGIVARPELTAALDAATGVCVVTGPAGSGKSTAVLDWAHRVRESFPDGQLYVVLGLQKHPERAVLGALGVPGELIPADPAALYRSVLADRKVLVVLDDACSAAQVRPLVPGGAGCRTVVISREPLPELLATEAAVQVTVGPLTPGQAHELLVRRLGSQRVAAEADAVSRFLAGCGGSPLVVAAAAARAATMPSAPLCTVLTAAHTGHDPDLQTGLAAARHLDPHRPPLPAVEEVHTAEDARAWFTAEHDALLAGLGRAVADGRDGDIRRLAWLLRDHLDRGGHWLSWLAVEQAALAAAVRQHDDEGQATVLRNLGEACMRLGRDSDAAGHFRRAAQLSLALGDRTGQAHTLLASAPLSPPGEELRQTLAALALFRRAGSAVFEARALASVGSAHVRLGRHVAALAHFRRALELNDGLDDPAGRAAMWAGVGGVHRRMGEHTEAARCLTRSLESHHAAGDLLAEATVRAELGDVHHATGRRQAAATAWRAAAAALDRLGHPDAARVRSRLTAHRVRRRPASDRQLRAAVPTRDPDGPAAH</sequence>
<feature type="repeat" description="TPR" evidence="3">
    <location>
        <begin position="668"/>
        <end position="701"/>
    </location>
</feature>
<dbReference type="SUPFAM" id="SSF48452">
    <property type="entry name" value="TPR-like"/>
    <property type="match status" value="2"/>
</dbReference>
<dbReference type="PROSITE" id="PS50943">
    <property type="entry name" value="HTH_CROC1"/>
    <property type="match status" value="1"/>
</dbReference>
<evidence type="ECO:0000256" key="4">
    <source>
        <dbReference type="SAM" id="MobiDB-lite"/>
    </source>
</evidence>
<dbReference type="InterPro" id="IPR010982">
    <property type="entry name" value="Lambda_DNA-bd_dom_sf"/>
</dbReference>
<comment type="caution">
    <text evidence="6">The sequence shown here is derived from an EMBL/GenBank/DDBJ whole genome shotgun (WGS) entry which is preliminary data.</text>
</comment>
<dbReference type="Proteomes" id="UP000603200">
    <property type="component" value="Unassembled WGS sequence"/>
</dbReference>
<dbReference type="EMBL" id="BOMN01000144">
    <property type="protein sequence ID" value="GIE26479.1"/>
    <property type="molecule type" value="Genomic_DNA"/>
</dbReference>
<evidence type="ECO:0000256" key="2">
    <source>
        <dbReference type="ARBA" id="ARBA00023163"/>
    </source>
</evidence>
<evidence type="ECO:0000313" key="6">
    <source>
        <dbReference type="EMBL" id="GIE26479.1"/>
    </source>
</evidence>
<dbReference type="PANTHER" id="PTHR35807">
    <property type="entry name" value="TRANSCRIPTIONAL REGULATOR REDD-RELATED"/>
    <property type="match status" value="1"/>
</dbReference>
<dbReference type="PROSITE" id="PS50005">
    <property type="entry name" value="TPR"/>
    <property type="match status" value="1"/>
</dbReference>
<keyword evidence="7" id="KW-1185">Reference proteome</keyword>
<dbReference type="InterPro" id="IPR036388">
    <property type="entry name" value="WH-like_DNA-bd_sf"/>
</dbReference>
<dbReference type="SMART" id="SM00028">
    <property type="entry name" value="TPR"/>
    <property type="match status" value="4"/>
</dbReference>
<evidence type="ECO:0000256" key="3">
    <source>
        <dbReference type="PROSITE-ProRule" id="PRU00339"/>
    </source>
</evidence>
<dbReference type="SUPFAM" id="SSF52540">
    <property type="entry name" value="P-loop containing nucleoside triphosphate hydrolases"/>
    <property type="match status" value="1"/>
</dbReference>
<evidence type="ECO:0000259" key="5">
    <source>
        <dbReference type="PROSITE" id="PS50943"/>
    </source>
</evidence>
<evidence type="ECO:0000313" key="7">
    <source>
        <dbReference type="Proteomes" id="UP000603200"/>
    </source>
</evidence>
<dbReference type="PANTHER" id="PTHR35807:SF1">
    <property type="entry name" value="TRANSCRIPTIONAL REGULATOR REDD"/>
    <property type="match status" value="1"/>
</dbReference>
<name>A0ABQ4A6J8_9ACTN</name>
<dbReference type="InterPro" id="IPR019734">
    <property type="entry name" value="TPR_rpt"/>
</dbReference>
<protein>
    <recommendedName>
        <fullName evidence="5">HTH cro/C1-type domain-containing protein</fullName>
    </recommendedName>
</protein>
<dbReference type="CDD" id="cd00093">
    <property type="entry name" value="HTH_XRE"/>
    <property type="match status" value="1"/>
</dbReference>
<dbReference type="RefSeq" id="WP_203843380.1">
    <property type="nucleotide sequence ID" value="NZ_BAAATV010000035.1"/>
</dbReference>
<dbReference type="InterPro" id="IPR001387">
    <property type="entry name" value="Cro/C1-type_HTH"/>
</dbReference>
<dbReference type="Gene3D" id="3.40.50.300">
    <property type="entry name" value="P-loop containing nucleotide triphosphate hydrolases"/>
    <property type="match status" value="1"/>
</dbReference>
<dbReference type="Pfam" id="PF13176">
    <property type="entry name" value="TPR_7"/>
    <property type="match status" value="1"/>
</dbReference>